<dbReference type="Pfam" id="PF00205">
    <property type="entry name" value="TPP_enzyme_M"/>
    <property type="match status" value="1"/>
</dbReference>
<dbReference type="InterPro" id="IPR029061">
    <property type="entry name" value="THDP-binding"/>
</dbReference>
<evidence type="ECO:0000256" key="3">
    <source>
        <dbReference type="RuleBase" id="RU362132"/>
    </source>
</evidence>
<evidence type="ECO:0000259" key="6">
    <source>
        <dbReference type="Pfam" id="PF02776"/>
    </source>
</evidence>
<feature type="domain" description="Thiamine pyrophosphate enzyme N-terminal TPP-binding" evidence="6">
    <location>
        <begin position="10"/>
        <end position="124"/>
    </location>
</feature>
<dbReference type="InterPro" id="IPR012000">
    <property type="entry name" value="Thiamin_PyroP_enz_cen_dom"/>
</dbReference>
<comment type="similarity">
    <text evidence="1 3">Belongs to the TPP enzyme family.</text>
</comment>
<dbReference type="PANTHER" id="PTHR18968">
    <property type="entry name" value="THIAMINE PYROPHOSPHATE ENZYMES"/>
    <property type="match status" value="1"/>
</dbReference>
<evidence type="ECO:0000256" key="1">
    <source>
        <dbReference type="ARBA" id="ARBA00007812"/>
    </source>
</evidence>
<dbReference type="PANTHER" id="PTHR18968:SF120">
    <property type="entry name" value="ACETOLACTATE SYNTHASE LARGE SUBUNIT"/>
    <property type="match status" value="1"/>
</dbReference>
<dbReference type="Gene3D" id="3.40.50.1220">
    <property type="entry name" value="TPP-binding domain"/>
    <property type="match status" value="1"/>
</dbReference>
<dbReference type="SUPFAM" id="SSF52467">
    <property type="entry name" value="DHS-like NAD/FAD-binding domain"/>
    <property type="match status" value="1"/>
</dbReference>
<dbReference type="GO" id="GO:0030976">
    <property type="term" value="F:thiamine pyrophosphate binding"/>
    <property type="evidence" value="ECO:0007669"/>
    <property type="project" value="InterPro"/>
</dbReference>
<organism evidence="7 8">
    <name type="scientific">Oceanibaculum pacificum</name>
    <dbReference type="NCBI Taxonomy" id="580166"/>
    <lineage>
        <taxon>Bacteria</taxon>
        <taxon>Pseudomonadati</taxon>
        <taxon>Pseudomonadota</taxon>
        <taxon>Alphaproteobacteria</taxon>
        <taxon>Rhodospirillales</taxon>
        <taxon>Oceanibaculaceae</taxon>
        <taxon>Oceanibaculum</taxon>
    </lineage>
</organism>
<evidence type="ECO:0000313" key="8">
    <source>
        <dbReference type="Proteomes" id="UP000076400"/>
    </source>
</evidence>
<dbReference type="AlphaFoldDB" id="A0A154W246"/>
<dbReference type="FunFam" id="3.40.50.970:FF:000007">
    <property type="entry name" value="Acetolactate synthase"/>
    <property type="match status" value="1"/>
</dbReference>
<dbReference type="Gene3D" id="3.40.50.970">
    <property type="match status" value="2"/>
</dbReference>
<dbReference type="EMBL" id="LPXN01000115">
    <property type="protein sequence ID" value="KZD07527.1"/>
    <property type="molecule type" value="Genomic_DNA"/>
</dbReference>
<dbReference type="GO" id="GO:0009097">
    <property type="term" value="P:isoleucine biosynthetic process"/>
    <property type="evidence" value="ECO:0007669"/>
    <property type="project" value="TreeGrafter"/>
</dbReference>
<dbReference type="InterPro" id="IPR045229">
    <property type="entry name" value="TPP_enz"/>
</dbReference>
<dbReference type="GO" id="GO:0003984">
    <property type="term" value="F:acetolactate synthase activity"/>
    <property type="evidence" value="ECO:0007669"/>
    <property type="project" value="TreeGrafter"/>
</dbReference>
<dbReference type="Pfam" id="PF02776">
    <property type="entry name" value="TPP_enzyme_N"/>
    <property type="match status" value="1"/>
</dbReference>
<evidence type="ECO:0000256" key="2">
    <source>
        <dbReference type="ARBA" id="ARBA00023052"/>
    </source>
</evidence>
<dbReference type="GO" id="GO:0005948">
    <property type="term" value="C:acetolactate synthase complex"/>
    <property type="evidence" value="ECO:0007669"/>
    <property type="project" value="TreeGrafter"/>
</dbReference>
<dbReference type="NCBIfam" id="NF006052">
    <property type="entry name" value="PRK08199.1"/>
    <property type="match status" value="1"/>
</dbReference>
<dbReference type="CDD" id="cd07035">
    <property type="entry name" value="TPP_PYR_POX_like"/>
    <property type="match status" value="1"/>
</dbReference>
<dbReference type="InterPro" id="IPR011766">
    <property type="entry name" value="TPP_enzyme_TPP-bd"/>
</dbReference>
<dbReference type="GO" id="GO:0050660">
    <property type="term" value="F:flavin adenine dinucleotide binding"/>
    <property type="evidence" value="ECO:0007669"/>
    <property type="project" value="TreeGrafter"/>
</dbReference>
<feature type="domain" description="Thiamine pyrophosphate enzyme central" evidence="4">
    <location>
        <begin position="197"/>
        <end position="334"/>
    </location>
</feature>
<evidence type="ECO:0000313" key="7">
    <source>
        <dbReference type="EMBL" id="KZD07527.1"/>
    </source>
</evidence>
<evidence type="ECO:0000259" key="4">
    <source>
        <dbReference type="Pfam" id="PF00205"/>
    </source>
</evidence>
<reference evidence="7 8" key="1">
    <citation type="submission" date="2015-12" db="EMBL/GenBank/DDBJ databases">
        <title>Genome sequence of Oceanibaculum pacificum MCCC 1A02656.</title>
        <authorList>
            <person name="Lu L."/>
            <person name="Lai Q."/>
            <person name="Shao Z."/>
            <person name="Qian P."/>
        </authorList>
    </citation>
    <scope>NUCLEOTIDE SEQUENCE [LARGE SCALE GENOMIC DNA]</scope>
    <source>
        <strain evidence="7 8">MCCC 1A02656</strain>
    </source>
</reference>
<dbReference type="Proteomes" id="UP000076400">
    <property type="component" value="Unassembled WGS sequence"/>
</dbReference>
<dbReference type="InterPro" id="IPR029035">
    <property type="entry name" value="DHS-like_NAD/FAD-binding_dom"/>
</dbReference>
<proteinExistence type="inferred from homology"/>
<keyword evidence="2 3" id="KW-0786">Thiamine pyrophosphate</keyword>
<dbReference type="InterPro" id="IPR012001">
    <property type="entry name" value="Thiamin_PyroP_enz_TPP-bd_dom"/>
</dbReference>
<dbReference type="SUPFAM" id="SSF52518">
    <property type="entry name" value="Thiamin diphosphate-binding fold (THDP-binding)"/>
    <property type="match status" value="2"/>
</dbReference>
<dbReference type="Pfam" id="PF02775">
    <property type="entry name" value="TPP_enzyme_C"/>
    <property type="match status" value="1"/>
</dbReference>
<gene>
    <name evidence="7" type="ORF">AUP43_10060</name>
</gene>
<dbReference type="GO" id="GO:0009099">
    <property type="term" value="P:L-valine biosynthetic process"/>
    <property type="evidence" value="ECO:0007669"/>
    <property type="project" value="TreeGrafter"/>
</dbReference>
<sequence>MSEASTATARTGAQLLVDTLQANGVDRAFCVPGESYLAVLDALHDAPEIELAVCRQEGGAAMMAEAYGKLTGRPGVCMVTRGPGATNASIGIHTAFQDSTPMILFVGQVGRDMRDREAFQELDYRRVFGQMAKDVLEIDDAARMPEIVSRAFYTATAGRPGPVVIALPEDMLRDVAEAAAPRPCQPVETDIGQPELARLKDLLAAAERPFLIVGGGGWSAEAAADLEAFATAHKVPVGASFRCQDYIDNSHPLYAGHVGVGIDANLGRRVREADLLIVLGARLGEMTTSGYTLLDVPAPRQVLVHVHADAEELGRVYRPDLGINASLGRFARALRGLQAPAACRWDGWASEARREFEAYVQPTEVPGEVNLGRVVAALREVLPPEAIVTNGAGNYATFVHRFHLYRRFRSQLAPTSGSMGYGLPAAVAAQLVHRDRPVVCFAGDGCFMMTCQEFTTAVRYDLPIVVVVANNGMYGTIRMHQERDYPNRVSGTDLVNPDFARFAEACGGHGELVERTEDFAAAFARARASGKAAIIELRIDPEALTPNASLSQIRDGAAGKKKR</sequence>
<dbReference type="CDD" id="cd00568">
    <property type="entry name" value="TPP_enzymes"/>
    <property type="match status" value="1"/>
</dbReference>
<protein>
    <submittedName>
        <fullName evidence="7">Thiamine pyrophosphate-binding protein</fullName>
    </submittedName>
</protein>
<evidence type="ECO:0000259" key="5">
    <source>
        <dbReference type="Pfam" id="PF02775"/>
    </source>
</evidence>
<keyword evidence="8" id="KW-1185">Reference proteome</keyword>
<feature type="domain" description="Thiamine pyrophosphate enzyme TPP-binding" evidence="5">
    <location>
        <begin position="391"/>
        <end position="536"/>
    </location>
</feature>
<dbReference type="STRING" id="580166.AUP43_10060"/>
<name>A0A154W246_9PROT</name>
<comment type="caution">
    <text evidence="7">The sequence shown here is derived from an EMBL/GenBank/DDBJ whole genome shotgun (WGS) entry which is preliminary data.</text>
</comment>
<dbReference type="GO" id="GO:0000287">
    <property type="term" value="F:magnesium ion binding"/>
    <property type="evidence" value="ECO:0007669"/>
    <property type="project" value="InterPro"/>
</dbReference>
<accession>A0A154W246</accession>